<dbReference type="EMBL" id="AYKH01000011">
    <property type="protein sequence ID" value="ROO27995.1"/>
    <property type="molecule type" value="Genomic_DNA"/>
</dbReference>
<dbReference type="Pfam" id="PF10116">
    <property type="entry name" value="Host_attach"/>
    <property type="match status" value="1"/>
</dbReference>
<protein>
    <submittedName>
        <fullName evidence="2">Host cell attachment-required protein</fullName>
    </submittedName>
</protein>
<keyword evidence="3" id="KW-1185">Reference proteome</keyword>
<reference evidence="2 3" key="1">
    <citation type="submission" date="2013-10" db="EMBL/GenBank/DDBJ databases">
        <title>Salinisphaera orenii MK-B5 Genome Sequencing.</title>
        <authorList>
            <person name="Lai Q."/>
            <person name="Li C."/>
            <person name="Shao Z."/>
        </authorList>
    </citation>
    <scope>NUCLEOTIDE SEQUENCE [LARGE SCALE GENOMIC DNA]</scope>
    <source>
        <strain evidence="2 3">MK-B5</strain>
    </source>
</reference>
<dbReference type="AlphaFoldDB" id="A0A423PQV2"/>
<evidence type="ECO:0000256" key="1">
    <source>
        <dbReference type="SAM" id="MobiDB-lite"/>
    </source>
</evidence>
<dbReference type="RefSeq" id="WP_123630751.1">
    <property type="nucleotide sequence ID" value="NZ_AYKH01000011.1"/>
</dbReference>
<evidence type="ECO:0000313" key="3">
    <source>
        <dbReference type="Proteomes" id="UP000283993"/>
    </source>
</evidence>
<proteinExistence type="predicted"/>
<gene>
    <name evidence="2" type="ORF">SAOR_06710</name>
</gene>
<sequence>MAEQWILVADASRARIFSRGGDHGALKTVDTLEHPQSRAHEGDLRTGGKGTSHDQAGEGERQSDPQTTTMEKHADIFARQIAERLKSGFNDTAFRHLVLVAEPAFLGRLREQIDAPMNRSVAHTIDRNWAQHDSTWIAKQLDKQLGN</sequence>
<feature type="compositionally biased region" description="Basic and acidic residues" evidence="1">
    <location>
        <begin position="25"/>
        <end position="63"/>
    </location>
</feature>
<accession>A0A423PQV2</accession>
<comment type="caution">
    <text evidence="2">The sequence shown here is derived from an EMBL/GenBank/DDBJ whole genome shotgun (WGS) entry which is preliminary data.</text>
</comment>
<dbReference type="Proteomes" id="UP000283993">
    <property type="component" value="Unassembled WGS sequence"/>
</dbReference>
<feature type="region of interest" description="Disordered" evidence="1">
    <location>
        <begin position="25"/>
        <end position="70"/>
    </location>
</feature>
<organism evidence="2 3">
    <name type="scientific">Salinisphaera orenii MK-B5</name>
    <dbReference type="NCBI Taxonomy" id="856730"/>
    <lineage>
        <taxon>Bacteria</taxon>
        <taxon>Pseudomonadati</taxon>
        <taxon>Pseudomonadota</taxon>
        <taxon>Gammaproteobacteria</taxon>
        <taxon>Salinisphaerales</taxon>
        <taxon>Salinisphaeraceae</taxon>
        <taxon>Salinisphaera</taxon>
    </lineage>
</organism>
<evidence type="ECO:0000313" key="2">
    <source>
        <dbReference type="EMBL" id="ROO27995.1"/>
    </source>
</evidence>
<dbReference type="InterPro" id="IPR019291">
    <property type="entry name" value="Host_attachment_protein"/>
</dbReference>
<name>A0A423PQV2_9GAMM</name>